<dbReference type="InterPro" id="IPR015590">
    <property type="entry name" value="Aldehyde_DH_dom"/>
</dbReference>
<dbReference type="GO" id="GO:0009450">
    <property type="term" value="P:gamma-aminobutyric acid catabolic process"/>
    <property type="evidence" value="ECO:0007669"/>
    <property type="project" value="TreeGrafter"/>
</dbReference>
<dbReference type="FunFam" id="3.40.309.10:FF:000009">
    <property type="entry name" value="Aldehyde dehydrogenase A"/>
    <property type="match status" value="1"/>
</dbReference>
<protein>
    <submittedName>
        <fullName evidence="4">NAD-dependent succinate-semialdehyde dehydrogenase</fullName>
    </submittedName>
</protein>
<sequence length="474" mass="50251">MHLYINGEWLGAEGRKTQSVLNPATGESLGDLPHASTADLTLALASAQAAFPKWRETSALVRANILRKAAQLIRERSESIATIMSLEQGKTLSEARIEVAVSADIFEWSADEGRRAYGRLIPTREPGWRQSVIKEPIGVVAAFTPWNFPAMLPARKIAGSLGAGCTCIIKPSEETPASALELARALHDAGLPPGVLNVVFGVPGEVSEFLVKSPIVRKVTFTGSVPVGRHIAGLAAAGVKPATLELGGHAPVLVFDDMAIERVAKLAAINKFRNAGQVCISPTRFFVQRQAYASFVEHFAKAAASLKVGAGIDPDSQMGPLVNERRVAAMRAIVSDAQSLGAEVVTGGSAPDHAGFFYQPTVLTELNEQCRALHEEPFGPIALIMPFDDEDEAIARANALPFGLAAYAFTSNADRVMRLENRIESGMLGVNTFAIASAETPFGGVKDSGYGSEGGMEGVEAYMNTKFVAQAPAG</sequence>
<dbReference type="InterPro" id="IPR016161">
    <property type="entry name" value="Ald_DH/histidinol_DH"/>
</dbReference>
<dbReference type="PANTHER" id="PTHR43353">
    <property type="entry name" value="SUCCINATE-SEMIALDEHYDE DEHYDROGENASE, MITOCHONDRIAL"/>
    <property type="match status" value="1"/>
</dbReference>
<keyword evidence="2" id="KW-0560">Oxidoreductase</keyword>
<dbReference type="CDD" id="cd07103">
    <property type="entry name" value="ALDH_F5_SSADH_GabD"/>
    <property type="match status" value="1"/>
</dbReference>
<evidence type="ECO:0000313" key="4">
    <source>
        <dbReference type="EMBL" id="RJF92266.1"/>
    </source>
</evidence>
<evidence type="ECO:0000313" key="5">
    <source>
        <dbReference type="Proteomes" id="UP000265955"/>
    </source>
</evidence>
<evidence type="ECO:0000256" key="1">
    <source>
        <dbReference type="ARBA" id="ARBA00009986"/>
    </source>
</evidence>
<dbReference type="InterPro" id="IPR050740">
    <property type="entry name" value="Aldehyde_DH_Superfamily"/>
</dbReference>
<proteinExistence type="inferred from homology"/>
<comment type="caution">
    <text evidence="4">The sequence shown here is derived from an EMBL/GenBank/DDBJ whole genome shotgun (WGS) entry which is preliminary data.</text>
</comment>
<comment type="similarity">
    <text evidence="1">Belongs to the aldehyde dehydrogenase family.</text>
</comment>
<dbReference type="GO" id="GO:0004777">
    <property type="term" value="F:succinate-semialdehyde dehydrogenase (NAD+) activity"/>
    <property type="evidence" value="ECO:0007669"/>
    <property type="project" value="TreeGrafter"/>
</dbReference>
<dbReference type="Pfam" id="PF00171">
    <property type="entry name" value="Aldedh"/>
    <property type="match status" value="1"/>
</dbReference>
<dbReference type="SUPFAM" id="SSF53720">
    <property type="entry name" value="ALDH-like"/>
    <property type="match status" value="1"/>
</dbReference>
<gene>
    <name evidence="4" type="ORF">D3871_26935</name>
</gene>
<dbReference type="EMBL" id="QYUO01000003">
    <property type="protein sequence ID" value="RJF92266.1"/>
    <property type="molecule type" value="Genomic_DNA"/>
</dbReference>
<dbReference type="Gene3D" id="3.40.605.10">
    <property type="entry name" value="Aldehyde Dehydrogenase, Chain A, domain 1"/>
    <property type="match status" value="1"/>
</dbReference>
<dbReference type="AlphaFoldDB" id="A0A3A3FFX0"/>
<dbReference type="InterPro" id="IPR016163">
    <property type="entry name" value="Ald_DH_C"/>
</dbReference>
<dbReference type="Gene3D" id="3.40.309.10">
    <property type="entry name" value="Aldehyde Dehydrogenase, Chain A, domain 2"/>
    <property type="match status" value="1"/>
</dbReference>
<dbReference type="FunFam" id="3.40.605.10:FF:000033">
    <property type="entry name" value="NAD-dependent succinate-semialdehyde dehydrogenase"/>
    <property type="match status" value="1"/>
</dbReference>
<evidence type="ECO:0000259" key="3">
    <source>
        <dbReference type="Pfam" id="PF00171"/>
    </source>
</evidence>
<dbReference type="InterPro" id="IPR016162">
    <property type="entry name" value="Ald_DH_N"/>
</dbReference>
<dbReference type="OrthoDB" id="6187633at2"/>
<reference evidence="5" key="1">
    <citation type="submission" date="2018-09" db="EMBL/GenBank/DDBJ databases">
        <authorList>
            <person name="Zhu H."/>
        </authorList>
    </citation>
    <scope>NUCLEOTIDE SEQUENCE [LARGE SCALE GENOMIC DNA]</scope>
    <source>
        <strain evidence="5">K1R23-30</strain>
    </source>
</reference>
<dbReference type="Proteomes" id="UP000265955">
    <property type="component" value="Unassembled WGS sequence"/>
</dbReference>
<keyword evidence="5" id="KW-1185">Reference proteome</keyword>
<name>A0A3A3FFX0_9BURK</name>
<feature type="domain" description="Aldehyde dehydrogenase" evidence="3">
    <location>
        <begin position="9"/>
        <end position="468"/>
    </location>
</feature>
<accession>A0A3A3FFX0</accession>
<organism evidence="4 5">
    <name type="scientific">Noviherbaspirillum saxi</name>
    <dbReference type="NCBI Taxonomy" id="2320863"/>
    <lineage>
        <taxon>Bacteria</taxon>
        <taxon>Pseudomonadati</taxon>
        <taxon>Pseudomonadota</taxon>
        <taxon>Betaproteobacteria</taxon>
        <taxon>Burkholderiales</taxon>
        <taxon>Oxalobacteraceae</taxon>
        <taxon>Noviherbaspirillum</taxon>
    </lineage>
</organism>
<dbReference type="PANTHER" id="PTHR43353:SF5">
    <property type="entry name" value="SUCCINATE-SEMIALDEHYDE DEHYDROGENASE, MITOCHONDRIAL"/>
    <property type="match status" value="1"/>
</dbReference>
<evidence type="ECO:0000256" key="2">
    <source>
        <dbReference type="ARBA" id="ARBA00023002"/>
    </source>
</evidence>